<feature type="non-terminal residue" evidence="1">
    <location>
        <position position="1"/>
    </location>
</feature>
<name>X0UW63_9ZZZZ</name>
<dbReference type="EMBL" id="BARS01024153">
    <property type="protein sequence ID" value="GAG04543.1"/>
    <property type="molecule type" value="Genomic_DNA"/>
</dbReference>
<proteinExistence type="predicted"/>
<organism evidence="1">
    <name type="scientific">marine sediment metagenome</name>
    <dbReference type="NCBI Taxonomy" id="412755"/>
    <lineage>
        <taxon>unclassified sequences</taxon>
        <taxon>metagenomes</taxon>
        <taxon>ecological metagenomes</taxon>
    </lineage>
</organism>
<accession>X0UW63</accession>
<comment type="caution">
    <text evidence="1">The sequence shown here is derived from an EMBL/GenBank/DDBJ whole genome shotgun (WGS) entry which is preliminary data.</text>
</comment>
<evidence type="ECO:0000313" key="1">
    <source>
        <dbReference type="EMBL" id="GAG04543.1"/>
    </source>
</evidence>
<gene>
    <name evidence="1" type="ORF">S01H1_38369</name>
</gene>
<sequence length="44" mass="4879">PEPVMKKFFKYQFIGGIKQTILLDEVQIIGNAAGQGIKAQEILC</sequence>
<dbReference type="AlphaFoldDB" id="X0UW63"/>
<protein>
    <submittedName>
        <fullName evidence="1">Uncharacterized protein</fullName>
    </submittedName>
</protein>
<reference evidence="1" key="1">
    <citation type="journal article" date="2014" name="Front. Microbiol.">
        <title>High frequency of phylogenetically diverse reductive dehalogenase-homologous genes in deep subseafloor sedimentary metagenomes.</title>
        <authorList>
            <person name="Kawai M."/>
            <person name="Futagami T."/>
            <person name="Toyoda A."/>
            <person name="Takaki Y."/>
            <person name="Nishi S."/>
            <person name="Hori S."/>
            <person name="Arai W."/>
            <person name="Tsubouchi T."/>
            <person name="Morono Y."/>
            <person name="Uchiyama I."/>
            <person name="Ito T."/>
            <person name="Fujiyama A."/>
            <person name="Inagaki F."/>
            <person name="Takami H."/>
        </authorList>
    </citation>
    <scope>NUCLEOTIDE SEQUENCE</scope>
    <source>
        <strain evidence="1">Expedition CK06-06</strain>
    </source>
</reference>